<dbReference type="PROSITE" id="PS51257">
    <property type="entry name" value="PROKAR_LIPOPROTEIN"/>
    <property type="match status" value="1"/>
</dbReference>
<proteinExistence type="predicted"/>
<accession>A0A1G6WIU5</accession>
<dbReference type="STRING" id="1285928.SAMN04487894_111151"/>
<keyword evidence="1" id="KW-0732">Signal</keyword>
<dbReference type="Proteomes" id="UP000198757">
    <property type="component" value="Unassembled WGS sequence"/>
</dbReference>
<feature type="chain" id="PRO_5011723915" description="YD repeat-containing protein" evidence="1">
    <location>
        <begin position="20"/>
        <end position="272"/>
    </location>
</feature>
<protein>
    <recommendedName>
        <fullName evidence="4">YD repeat-containing protein</fullName>
    </recommendedName>
</protein>
<evidence type="ECO:0000313" key="2">
    <source>
        <dbReference type="EMBL" id="SDD65880.1"/>
    </source>
</evidence>
<evidence type="ECO:0000313" key="3">
    <source>
        <dbReference type="Proteomes" id="UP000198757"/>
    </source>
</evidence>
<dbReference type="EMBL" id="FMZO01000011">
    <property type="protein sequence ID" value="SDD65880.1"/>
    <property type="molecule type" value="Genomic_DNA"/>
</dbReference>
<evidence type="ECO:0000256" key="1">
    <source>
        <dbReference type="SAM" id="SignalP"/>
    </source>
</evidence>
<sequence length="272" mass="30774">MTKKLCSILFLCLFFASCKKDGGNAASKADRIAGIKSSVFHHIYQYDGQNRLTGIDYGISSKMKAEYSPSGIVLQWYDGANNPTAYRIEMNVVDGRVTDAIETNDNFSIQHDYNYDSEGRMQQAQATKRNAQNNQTVNKGESKFTWNGSLLSKVVLQVWDANGAKTDSIIWDISYYENKKYFTWEDMGFSFFGKAPIGGFPNGFGFRLPLLFLSEGMIPSAAAMKSGTRKSYYRHNGQWQLTNGNSEYPETLYGYDAQGRLNKWGDIEINWK</sequence>
<keyword evidence="3" id="KW-1185">Reference proteome</keyword>
<dbReference type="Gene3D" id="2.180.10.10">
    <property type="entry name" value="RHS repeat-associated core"/>
    <property type="match status" value="1"/>
</dbReference>
<dbReference type="AlphaFoldDB" id="A0A1G6WIU5"/>
<name>A0A1G6WIU5_NIADE</name>
<reference evidence="3" key="1">
    <citation type="submission" date="2016-10" db="EMBL/GenBank/DDBJ databases">
        <authorList>
            <person name="Varghese N."/>
            <person name="Submissions S."/>
        </authorList>
    </citation>
    <scope>NUCLEOTIDE SEQUENCE [LARGE SCALE GENOMIC DNA]</scope>
    <source>
        <strain evidence="3">DSM 25811 / CCM 8410 / LMG 26954 / E90</strain>
    </source>
</reference>
<evidence type="ECO:0008006" key="4">
    <source>
        <dbReference type="Google" id="ProtNLM"/>
    </source>
</evidence>
<organism evidence="2 3">
    <name type="scientific">Niabella drilacis (strain DSM 25811 / CCM 8410 / CCUG 62505 / LMG 26954 / E90)</name>
    <dbReference type="NCBI Taxonomy" id="1285928"/>
    <lineage>
        <taxon>Bacteria</taxon>
        <taxon>Pseudomonadati</taxon>
        <taxon>Bacteroidota</taxon>
        <taxon>Chitinophagia</taxon>
        <taxon>Chitinophagales</taxon>
        <taxon>Chitinophagaceae</taxon>
        <taxon>Niabella</taxon>
    </lineage>
</organism>
<gene>
    <name evidence="2" type="ORF">SAMN04487894_111151</name>
</gene>
<feature type="signal peptide" evidence="1">
    <location>
        <begin position="1"/>
        <end position="19"/>
    </location>
</feature>